<name>A0A1A9B3Z6_9ACTN</name>
<evidence type="ECO:0000259" key="7">
    <source>
        <dbReference type="PROSITE" id="PS51764"/>
    </source>
</evidence>
<feature type="region of interest" description="Disordered" evidence="5">
    <location>
        <begin position="27"/>
        <end position="57"/>
    </location>
</feature>
<evidence type="ECO:0000313" key="9">
    <source>
        <dbReference type="Proteomes" id="UP000199558"/>
    </source>
</evidence>
<feature type="domain" description="GH26" evidence="7">
    <location>
        <begin position="1"/>
        <end position="338"/>
    </location>
</feature>
<dbReference type="RefSeq" id="WP_091568076.1">
    <property type="nucleotide sequence ID" value="NZ_FLRH01000003.1"/>
</dbReference>
<dbReference type="STRING" id="946078.GA0070622_0592"/>
<accession>A0A1A9B3Z6</accession>
<dbReference type="PANTHER" id="PTHR40079:SF4">
    <property type="entry name" value="GH26 DOMAIN-CONTAINING PROTEIN-RELATED"/>
    <property type="match status" value="1"/>
</dbReference>
<evidence type="ECO:0000313" key="8">
    <source>
        <dbReference type="EMBL" id="SBT63637.1"/>
    </source>
</evidence>
<dbReference type="Pfam" id="PF02156">
    <property type="entry name" value="Glyco_hydro_26"/>
    <property type="match status" value="1"/>
</dbReference>
<keyword evidence="9" id="KW-1185">Reference proteome</keyword>
<dbReference type="SUPFAM" id="SSF51445">
    <property type="entry name" value="(Trans)glycosidases"/>
    <property type="match status" value="1"/>
</dbReference>
<protein>
    <submittedName>
        <fullName evidence="8">Beta-mannanase</fullName>
    </submittedName>
</protein>
<evidence type="ECO:0000256" key="5">
    <source>
        <dbReference type="SAM" id="MobiDB-lite"/>
    </source>
</evidence>
<dbReference type="EMBL" id="FLRH01000003">
    <property type="protein sequence ID" value="SBT63637.1"/>
    <property type="molecule type" value="Genomic_DNA"/>
</dbReference>
<keyword evidence="3 4" id="KW-0326">Glycosidase</keyword>
<dbReference type="Gene3D" id="3.20.20.80">
    <property type="entry name" value="Glycosidases"/>
    <property type="match status" value="1"/>
</dbReference>
<dbReference type="PROSITE" id="PS51257">
    <property type="entry name" value="PROKAR_LIPOPROTEIN"/>
    <property type="match status" value="1"/>
</dbReference>
<keyword evidence="6" id="KW-0732">Signal</keyword>
<feature type="active site" description="Nucleophile" evidence="4">
    <location>
        <position position="266"/>
    </location>
</feature>
<evidence type="ECO:0000256" key="4">
    <source>
        <dbReference type="PROSITE-ProRule" id="PRU01100"/>
    </source>
</evidence>
<dbReference type="PANTHER" id="PTHR40079">
    <property type="entry name" value="MANNAN ENDO-1,4-BETA-MANNOSIDASE E-RELATED"/>
    <property type="match status" value="1"/>
</dbReference>
<dbReference type="PROSITE" id="PS51764">
    <property type="entry name" value="GH26"/>
    <property type="match status" value="1"/>
</dbReference>
<feature type="signal peptide" evidence="6">
    <location>
        <begin position="1"/>
        <end position="20"/>
    </location>
</feature>
<evidence type="ECO:0000256" key="3">
    <source>
        <dbReference type="ARBA" id="ARBA00023295"/>
    </source>
</evidence>
<evidence type="ECO:0000256" key="2">
    <source>
        <dbReference type="ARBA" id="ARBA00022801"/>
    </source>
</evidence>
<organism evidence="8 9">
    <name type="scientific">Micromonospora sediminicola</name>
    <dbReference type="NCBI Taxonomy" id="946078"/>
    <lineage>
        <taxon>Bacteria</taxon>
        <taxon>Bacillati</taxon>
        <taxon>Actinomycetota</taxon>
        <taxon>Actinomycetes</taxon>
        <taxon>Micromonosporales</taxon>
        <taxon>Micromonosporaceae</taxon>
        <taxon>Micromonospora</taxon>
    </lineage>
</organism>
<dbReference type="InterPro" id="IPR017853">
    <property type="entry name" value="GH"/>
</dbReference>
<evidence type="ECO:0000256" key="6">
    <source>
        <dbReference type="SAM" id="SignalP"/>
    </source>
</evidence>
<dbReference type="AlphaFoldDB" id="A0A1A9B3Z6"/>
<evidence type="ECO:0000256" key="1">
    <source>
        <dbReference type="ARBA" id="ARBA00007754"/>
    </source>
</evidence>
<feature type="active site" description="Proton donor" evidence="4">
    <location>
        <position position="165"/>
    </location>
</feature>
<feature type="chain" id="PRO_5038661434" evidence="6">
    <location>
        <begin position="21"/>
        <end position="348"/>
    </location>
</feature>
<proteinExistence type="inferred from homology"/>
<dbReference type="OrthoDB" id="9816550at2"/>
<dbReference type="InterPro" id="IPR022790">
    <property type="entry name" value="GH26_dom"/>
</dbReference>
<dbReference type="GO" id="GO:0006080">
    <property type="term" value="P:substituted mannan metabolic process"/>
    <property type="evidence" value="ECO:0007669"/>
    <property type="project" value="InterPro"/>
</dbReference>
<keyword evidence="2 4" id="KW-0378">Hydrolase</keyword>
<dbReference type="InterPro" id="IPR000805">
    <property type="entry name" value="Glyco_hydro_26"/>
</dbReference>
<sequence>MKWVRSSAALLIGATLALTACQREAPAPLTPAPSTGGQTAPVKPRPVGGLETTGRGPEMPAQGAWLGAWVKPTWQTPDGRVSALTAFGEQTGGKVTLAHMFHEWEDDFPGPTENAFQAAQMLQMISWSGADTRSISDGVYDQLIRQRAKKIKDFGVPVLLRWRWEMDRPNLRQSVRSPEDYVAAWKHIRAIFTEEGATNAGWVWCPHVLGFVDSSRDAAAYYPGDDQVDWLCTDVYPGKNYDGFAEQMDTFMAFARQRPRPVLIGEFGVTHDGGPGQRAAWLREARTYIKQHPQIKAVVYFSAKQTKGTTYDSTFDDDPEGLAAYRELAGDPYFSAPAPTATPGGPVN</sequence>
<dbReference type="Proteomes" id="UP000199558">
    <property type="component" value="Unassembled WGS sequence"/>
</dbReference>
<reference evidence="9" key="1">
    <citation type="submission" date="2016-06" db="EMBL/GenBank/DDBJ databases">
        <authorList>
            <person name="Varghese N."/>
            <person name="Submissions Spin"/>
        </authorList>
    </citation>
    <scope>NUCLEOTIDE SEQUENCE [LARGE SCALE GENOMIC DNA]</scope>
    <source>
        <strain evidence="9">DSM 45794</strain>
    </source>
</reference>
<gene>
    <name evidence="8" type="ORF">GA0070622_0592</name>
</gene>
<comment type="similarity">
    <text evidence="1 4">Belongs to the glycosyl hydrolase 26 family.</text>
</comment>
<dbReference type="GO" id="GO:0016985">
    <property type="term" value="F:mannan endo-1,4-beta-mannosidase activity"/>
    <property type="evidence" value="ECO:0007669"/>
    <property type="project" value="InterPro"/>
</dbReference>